<dbReference type="InterPro" id="IPR029063">
    <property type="entry name" value="SAM-dependent_MTases_sf"/>
</dbReference>
<sequence>MSHPHGQILSLAALISDAAKVVEAHYESSAQPDVPSLDDTDPHTLDERSSKESRTAIQIIEGACAQLSATVARLSHTIVNFYEPNCLNVALTFKTPDVLQENQRSTLITRISPKALSGALDSVLSFLGTSSQMVPLFAISEVVSEISPCSLPKRIPSSSSSSRTYLDVSSKQRMRFGQRSVQRLFPRTGFNSNLWTSSQGLLFRDAISTNNYKHDWPDADSIKILSNVQKAMAPHSRVLVQEYILQHANRLPAVQSIFTQAPEPMLPNFGAGRIRQYNLDLDMMAAVNSQERRLPEFVKLGEAAGLKFVKLWDFGGTGLVEYQLP</sequence>
<organism evidence="3 4">
    <name type="scientific">Psilocybe cyanescens</name>
    <dbReference type="NCBI Taxonomy" id="93625"/>
    <lineage>
        <taxon>Eukaryota</taxon>
        <taxon>Fungi</taxon>
        <taxon>Dikarya</taxon>
        <taxon>Basidiomycota</taxon>
        <taxon>Agaricomycotina</taxon>
        <taxon>Agaricomycetes</taxon>
        <taxon>Agaricomycetidae</taxon>
        <taxon>Agaricales</taxon>
        <taxon>Agaricineae</taxon>
        <taxon>Strophariaceae</taxon>
        <taxon>Psilocybe</taxon>
    </lineage>
</organism>
<proteinExistence type="predicted"/>
<dbReference type="InterPro" id="IPR001077">
    <property type="entry name" value="COMT_C"/>
</dbReference>
<dbReference type="PANTHER" id="PTHR43712:SF2">
    <property type="entry name" value="O-METHYLTRANSFERASE CICE"/>
    <property type="match status" value="1"/>
</dbReference>
<dbReference type="InParanoid" id="A0A409WWI6"/>
<dbReference type="GO" id="GO:0008171">
    <property type="term" value="F:O-methyltransferase activity"/>
    <property type="evidence" value="ECO:0007669"/>
    <property type="project" value="InterPro"/>
</dbReference>
<reference evidence="3 4" key="1">
    <citation type="journal article" date="2018" name="Evol. Lett.">
        <title>Horizontal gene cluster transfer increased hallucinogenic mushroom diversity.</title>
        <authorList>
            <person name="Reynolds H.T."/>
            <person name="Vijayakumar V."/>
            <person name="Gluck-Thaler E."/>
            <person name="Korotkin H.B."/>
            <person name="Matheny P.B."/>
            <person name="Slot J.C."/>
        </authorList>
    </citation>
    <scope>NUCLEOTIDE SEQUENCE [LARGE SCALE GENOMIC DNA]</scope>
    <source>
        <strain evidence="3 4">2631</strain>
    </source>
</reference>
<evidence type="ECO:0000256" key="1">
    <source>
        <dbReference type="SAM" id="MobiDB-lite"/>
    </source>
</evidence>
<evidence type="ECO:0000313" key="3">
    <source>
        <dbReference type="EMBL" id="PPQ82829.1"/>
    </source>
</evidence>
<dbReference type="AlphaFoldDB" id="A0A409WWI6"/>
<protein>
    <recommendedName>
        <fullName evidence="2">O-methyltransferase C-terminal domain-containing protein</fullName>
    </recommendedName>
</protein>
<feature type="region of interest" description="Disordered" evidence="1">
    <location>
        <begin position="27"/>
        <end position="53"/>
    </location>
</feature>
<feature type="compositionally biased region" description="Basic and acidic residues" evidence="1">
    <location>
        <begin position="40"/>
        <end position="53"/>
    </location>
</feature>
<dbReference type="Pfam" id="PF00891">
    <property type="entry name" value="Methyltransf_2"/>
    <property type="match status" value="1"/>
</dbReference>
<dbReference type="EMBL" id="NHYD01003092">
    <property type="protein sequence ID" value="PPQ82829.1"/>
    <property type="molecule type" value="Genomic_DNA"/>
</dbReference>
<dbReference type="Proteomes" id="UP000283269">
    <property type="component" value="Unassembled WGS sequence"/>
</dbReference>
<evidence type="ECO:0000313" key="4">
    <source>
        <dbReference type="Proteomes" id="UP000283269"/>
    </source>
</evidence>
<accession>A0A409WWI6</accession>
<feature type="domain" description="O-methyltransferase C-terminal" evidence="2">
    <location>
        <begin position="205"/>
        <end position="305"/>
    </location>
</feature>
<gene>
    <name evidence="3" type="ORF">CVT25_009204</name>
</gene>
<dbReference type="SUPFAM" id="SSF53335">
    <property type="entry name" value="S-adenosyl-L-methionine-dependent methyltransferases"/>
    <property type="match status" value="1"/>
</dbReference>
<dbReference type="PANTHER" id="PTHR43712">
    <property type="entry name" value="PUTATIVE (AFU_ORTHOLOGUE AFUA_4G14580)-RELATED"/>
    <property type="match status" value="1"/>
</dbReference>
<comment type="caution">
    <text evidence="3">The sequence shown here is derived from an EMBL/GenBank/DDBJ whole genome shotgun (WGS) entry which is preliminary data.</text>
</comment>
<dbReference type="Gene3D" id="3.40.50.150">
    <property type="entry name" value="Vaccinia Virus protein VP39"/>
    <property type="match status" value="1"/>
</dbReference>
<name>A0A409WWI6_PSICY</name>
<evidence type="ECO:0000259" key="2">
    <source>
        <dbReference type="Pfam" id="PF00891"/>
    </source>
</evidence>
<keyword evidence="4" id="KW-1185">Reference proteome</keyword>
<dbReference type="OrthoDB" id="1606438at2759"/>